<dbReference type="Proteomes" id="UP000199648">
    <property type="component" value="Unassembled WGS sequence"/>
</dbReference>
<dbReference type="InterPro" id="IPR022488">
    <property type="entry name" value="PPK2-related"/>
</dbReference>
<feature type="region of interest" description="Disordered" evidence="1">
    <location>
        <begin position="233"/>
        <end position="252"/>
    </location>
</feature>
<dbReference type="Gene3D" id="3.40.50.300">
    <property type="entry name" value="P-loop containing nucleotide triphosphate hydrolases"/>
    <property type="match status" value="2"/>
</dbReference>
<evidence type="ECO:0000259" key="2">
    <source>
        <dbReference type="Pfam" id="PF03976"/>
    </source>
</evidence>
<dbReference type="GO" id="GO:0043751">
    <property type="term" value="F:polyphosphate:AMP phosphotransferase activity"/>
    <property type="evidence" value="ECO:0007669"/>
    <property type="project" value="InterPro"/>
</dbReference>
<accession>A0A1G5PQN1</accession>
<dbReference type="OrthoDB" id="9775224at2"/>
<reference evidence="3 4" key="1">
    <citation type="submission" date="2016-10" db="EMBL/GenBank/DDBJ databases">
        <authorList>
            <person name="de Groot N.N."/>
        </authorList>
    </citation>
    <scope>NUCLEOTIDE SEQUENCE [LARGE SCALE GENOMIC DNA]</scope>
    <source>
        <strain evidence="3 4">HLD2</strain>
    </source>
</reference>
<dbReference type="PANTHER" id="PTHR34383">
    <property type="entry name" value="POLYPHOSPHATE:AMP PHOSPHOTRANSFERASE-RELATED"/>
    <property type="match status" value="1"/>
</dbReference>
<keyword evidence="4" id="KW-1185">Reference proteome</keyword>
<sequence length="491" mass="57574">MTQFGTRITKSVFKCCSPKLRIGLLQAQQAVREAGVPVLILVSGVDGAGKGDTVNVLNEWMDPRDLRTFAFGEKSDEERDRPEYWRYWRALPQKGSIGLYVGSWYSDPIAHRVKGDITDAALGARLARIRGFEKTLADDGALIIKFWLHLSKKDQKKRLKTLESHPDTAWRVTRQDKEHLKLYDRFYSIAEHVLHETSTDEAPWTLVEGADERYRRLRVGEHILDRIEQHLASHRHSKSPPVEQPHHRPVASSAHNRLDQLQLNKHLPKKTYKAELQRYQGLLGRLTRAAREKRVSSILVFEGWDAGGKGGVIRRMVKPMDARNYRVISVGAPSDEERARHYLWRFWQHIPRAGAVTIYDRSWYGRVLVERIEGFAQRDEWMRAYAEINDFEEQLAEFGTVIVKYWLHISKEEQWHRFQKREKVAWKQYKITEEDYRNREKWDAYTHAVADMVERTSTTYAPWTLVEGNNKRYARIKALRLYCERLEKALD</sequence>
<protein>
    <submittedName>
        <fullName evidence="3">Polyphosphate:AMP phosphotransferase</fullName>
    </submittedName>
</protein>
<organism evidence="3 4">
    <name type="scientific">Thiohalomonas denitrificans</name>
    <dbReference type="NCBI Taxonomy" id="415747"/>
    <lineage>
        <taxon>Bacteria</taxon>
        <taxon>Pseudomonadati</taxon>
        <taxon>Pseudomonadota</taxon>
        <taxon>Gammaproteobacteria</taxon>
        <taxon>Thiohalomonadales</taxon>
        <taxon>Thiohalomonadaceae</taxon>
        <taxon>Thiohalomonas</taxon>
    </lineage>
</organism>
<dbReference type="InterPro" id="IPR022489">
    <property type="entry name" value="PolyP_AMP_Tfrase"/>
</dbReference>
<proteinExistence type="predicted"/>
<dbReference type="NCBIfam" id="TIGR03708">
    <property type="entry name" value="poly_P_AMP_trns"/>
    <property type="match status" value="1"/>
</dbReference>
<dbReference type="GO" id="GO:0006797">
    <property type="term" value="P:polyphosphate metabolic process"/>
    <property type="evidence" value="ECO:0007669"/>
    <property type="project" value="InterPro"/>
</dbReference>
<dbReference type="Pfam" id="PF03976">
    <property type="entry name" value="PPK2"/>
    <property type="match status" value="2"/>
</dbReference>
<dbReference type="InterPro" id="IPR027417">
    <property type="entry name" value="P-loop_NTPase"/>
</dbReference>
<dbReference type="SUPFAM" id="SSF52540">
    <property type="entry name" value="P-loop containing nucleoside triphosphate hydrolases"/>
    <property type="match status" value="2"/>
</dbReference>
<gene>
    <name evidence="3" type="ORF">SAMN03097708_00580</name>
</gene>
<dbReference type="PANTHER" id="PTHR34383:SF3">
    <property type="entry name" value="POLYPHOSPHATE:AMP PHOSPHOTRANSFERASE"/>
    <property type="match status" value="1"/>
</dbReference>
<dbReference type="RefSeq" id="WP_092992450.1">
    <property type="nucleotide sequence ID" value="NZ_FMWD01000002.1"/>
</dbReference>
<feature type="domain" description="Polyphosphate kinase-2-related" evidence="2">
    <location>
        <begin position="268"/>
        <end position="487"/>
    </location>
</feature>
<dbReference type="EMBL" id="FMWD01000002">
    <property type="protein sequence ID" value="SCZ51763.1"/>
    <property type="molecule type" value="Genomic_DNA"/>
</dbReference>
<dbReference type="AlphaFoldDB" id="A0A1G5PQN1"/>
<keyword evidence="3" id="KW-0808">Transferase</keyword>
<evidence type="ECO:0000256" key="1">
    <source>
        <dbReference type="SAM" id="MobiDB-lite"/>
    </source>
</evidence>
<dbReference type="STRING" id="415747.SAMN03097708_00580"/>
<name>A0A1G5PQN1_9GAMM</name>
<evidence type="ECO:0000313" key="4">
    <source>
        <dbReference type="Proteomes" id="UP000199648"/>
    </source>
</evidence>
<feature type="domain" description="Polyphosphate kinase-2-related" evidence="2">
    <location>
        <begin position="19"/>
        <end position="231"/>
    </location>
</feature>
<evidence type="ECO:0000313" key="3">
    <source>
        <dbReference type="EMBL" id="SCZ51763.1"/>
    </source>
</evidence>